<feature type="compositionally biased region" description="Polar residues" evidence="1">
    <location>
        <begin position="284"/>
        <end position="299"/>
    </location>
</feature>
<feature type="compositionally biased region" description="Basic and acidic residues" evidence="1">
    <location>
        <begin position="240"/>
        <end position="254"/>
    </location>
</feature>
<dbReference type="EMBL" id="JAEMGP010000005">
    <property type="protein sequence ID" value="KAG5209203.1"/>
    <property type="molecule type" value="Genomic_DNA"/>
</dbReference>
<gene>
    <name evidence="2" type="ORF">JEQ12_016768</name>
</gene>
<reference evidence="2 3" key="1">
    <citation type="submission" date="2020-12" db="EMBL/GenBank/DDBJ databases">
        <title>De novo assembly of Tibetan sheep genome.</title>
        <authorList>
            <person name="Li X."/>
        </authorList>
    </citation>
    <scope>NUCLEOTIDE SEQUENCE [LARGE SCALE GENOMIC DNA]</scope>
    <source>
        <tissue evidence="2">Heart</tissue>
    </source>
</reference>
<accession>A0A836A6I6</accession>
<feature type="compositionally biased region" description="Basic residues" evidence="1">
    <location>
        <begin position="44"/>
        <end position="54"/>
    </location>
</feature>
<feature type="compositionally biased region" description="Low complexity" evidence="1">
    <location>
        <begin position="344"/>
        <end position="373"/>
    </location>
</feature>
<feature type="compositionally biased region" description="Polar residues" evidence="1">
    <location>
        <begin position="375"/>
        <end position="392"/>
    </location>
</feature>
<feature type="compositionally biased region" description="Basic residues" evidence="1">
    <location>
        <begin position="221"/>
        <end position="233"/>
    </location>
</feature>
<feature type="region of interest" description="Disordered" evidence="1">
    <location>
        <begin position="205"/>
        <end position="455"/>
    </location>
</feature>
<dbReference type="AlphaFoldDB" id="A0A836A6I6"/>
<evidence type="ECO:0000313" key="2">
    <source>
        <dbReference type="EMBL" id="KAG5209203.1"/>
    </source>
</evidence>
<feature type="compositionally biased region" description="Basic residues" evidence="1">
    <location>
        <begin position="414"/>
        <end position="423"/>
    </location>
</feature>
<protein>
    <submittedName>
        <fullName evidence="2">Uncharacterized protein</fullName>
    </submittedName>
</protein>
<organism evidence="2 3">
    <name type="scientific">Ovis aries</name>
    <name type="common">Sheep</name>
    <dbReference type="NCBI Taxonomy" id="9940"/>
    <lineage>
        <taxon>Eukaryota</taxon>
        <taxon>Metazoa</taxon>
        <taxon>Chordata</taxon>
        <taxon>Craniata</taxon>
        <taxon>Vertebrata</taxon>
        <taxon>Euteleostomi</taxon>
        <taxon>Mammalia</taxon>
        <taxon>Eutheria</taxon>
        <taxon>Laurasiatheria</taxon>
        <taxon>Artiodactyla</taxon>
        <taxon>Ruminantia</taxon>
        <taxon>Pecora</taxon>
        <taxon>Bovidae</taxon>
        <taxon>Caprinae</taxon>
        <taxon>Ovis</taxon>
    </lineage>
</organism>
<feature type="compositionally biased region" description="Low complexity" evidence="1">
    <location>
        <begin position="206"/>
        <end position="220"/>
    </location>
</feature>
<name>A0A836A6I6_SHEEP</name>
<sequence length="480" mass="51652">MRRRRRGRPHLLCPPCPPIGQSGGQEAETSPGAETRPGVERCGSRRRKAARKQSSRCAGRRSSSSCQSRAPKCHGRPAPALRALSGTEEFGHRSARGTRSQDRCRQAVLGHGSRHSAKPVSSVRVRGSSAVQSHRLCIPRICFDQSYREPKQRGRHCVAHILGGVRPVRASRILQRSTPVLVPFLLRGQVRLPVVLHGSRPLERGSYAVSSHHTSSVSKASRGRGQHRERHQRAGPGRGSRNDEGRRESKHDPASEGQVKPPASPNADTPDHETEDVPQRKSSVDSSTDSPAEPTTSPSFPAKPALRSSTSLGQAQPQAVAATTAAGTQLPGKPRGGLRSRANSSSQPQAPGQQRARPSTTSSGPSQGPSGPTHRPSTTSSQGPALGQSPSGTTTRTQPPNNTPNGPDASAPKSSRRHQKRPTTKATSSTSVPELPASCQPESSPEYSSESTTEVTYSWPDYRHRLRCLQHCWRMKHLAC</sequence>
<feature type="compositionally biased region" description="Low complexity" evidence="1">
    <location>
        <begin position="314"/>
        <end position="329"/>
    </location>
</feature>
<feature type="region of interest" description="Disordered" evidence="1">
    <location>
        <begin position="1"/>
        <end position="102"/>
    </location>
</feature>
<evidence type="ECO:0000256" key="1">
    <source>
        <dbReference type="SAM" id="MobiDB-lite"/>
    </source>
</evidence>
<feature type="compositionally biased region" description="Low complexity" evidence="1">
    <location>
        <begin position="393"/>
        <end position="405"/>
    </location>
</feature>
<feature type="compositionally biased region" description="Low complexity" evidence="1">
    <location>
        <begin position="55"/>
        <end position="70"/>
    </location>
</feature>
<proteinExistence type="predicted"/>
<dbReference type="Proteomes" id="UP000664991">
    <property type="component" value="Unassembled WGS sequence"/>
</dbReference>
<feature type="compositionally biased region" description="Basic and acidic residues" evidence="1">
    <location>
        <begin position="269"/>
        <end position="283"/>
    </location>
</feature>
<feature type="compositionally biased region" description="Low complexity" evidence="1">
    <location>
        <begin position="441"/>
        <end position="455"/>
    </location>
</feature>
<evidence type="ECO:0000313" key="3">
    <source>
        <dbReference type="Proteomes" id="UP000664991"/>
    </source>
</evidence>
<comment type="caution">
    <text evidence="2">The sequence shown here is derived from an EMBL/GenBank/DDBJ whole genome shotgun (WGS) entry which is preliminary data.</text>
</comment>